<proteinExistence type="predicted"/>
<evidence type="ECO:0000313" key="2">
    <source>
        <dbReference type="Proteomes" id="UP001055117"/>
    </source>
</evidence>
<accession>A0ABQ4QHQ1</accession>
<name>A0ABQ4QHQ1_9HYPH</name>
<keyword evidence="2" id="KW-1185">Reference proteome</keyword>
<reference evidence="1 2" key="1">
    <citation type="journal article" date="2021" name="Front. Microbiol.">
        <title>Comprehensive Comparative Genomics and Phenotyping of Methylobacterium Species.</title>
        <authorList>
            <person name="Alessa O."/>
            <person name="Ogura Y."/>
            <person name="Fujitani Y."/>
            <person name="Takami H."/>
            <person name="Hayashi T."/>
            <person name="Sahin N."/>
            <person name="Tani A."/>
        </authorList>
    </citation>
    <scope>NUCLEOTIDE SEQUENCE [LARGE SCALE GENOMIC DNA]</scope>
    <source>
        <strain evidence="1 2">DSM 23679</strain>
    </source>
</reference>
<comment type="caution">
    <text evidence="1">The sequence shown here is derived from an EMBL/GenBank/DDBJ whole genome shotgun (WGS) entry which is preliminary data.</text>
</comment>
<sequence>MLTGPFQRLPGSSEGWQSLAHEPWLLPISDAASAQASDVALAVRRAARPFWIAANGLALALALLLAAETSTGWMNGGQAVAPVKTVVASAS</sequence>
<gene>
    <name evidence="1" type="ORF">AFCDBAGC_2658</name>
</gene>
<evidence type="ECO:0000313" key="1">
    <source>
        <dbReference type="EMBL" id="GJD44791.1"/>
    </source>
</evidence>
<dbReference type="Proteomes" id="UP001055117">
    <property type="component" value="Unassembled WGS sequence"/>
</dbReference>
<dbReference type="EMBL" id="BPQG01000038">
    <property type="protein sequence ID" value="GJD44791.1"/>
    <property type="molecule type" value="Genomic_DNA"/>
</dbReference>
<protein>
    <submittedName>
        <fullName evidence="1">Uncharacterized protein</fullName>
    </submittedName>
</protein>
<organism evidence="1 2">
    <name type="scientific">Methylobacterium cerastii</name>
    <dbReference type="NCBI Taxonomy" id="932741"/>
    <lineage>
        <taxon>Bacteria</taxon>
        <taxon>Pseudomonadati</taxon>
        <taxon>Pseudomonadota</taxon>
        <taxon>Alphaproteobacteria</taxon>
        <taxon>Hyphomicrobiales</taxon>
        <taxon>Methylobacteriaceae</taxon>
        <taxon>Methylobacterium</taxon>
    </lineage>
</organism>
<dbReference type="RefSeq" id="WP_147753547.1">
    <property type="nucleotide sequence ID" value="NZ_BPQG01000038.1"/>
</dbReference>